<evidence type="ECO:0000313" key="2">
    <source>
        <dbReference type="Proteomes" id="UP000261828"/>
    </source>
</evidence>
<evidence type="ECO:0000313" key="1">
    <source>
        <dbReference type="EMBL" id="RDY58794.1"/>
    </source>
</evidence>
<dbReference type="RefSeq" id="WP_116185115.1">
    <property type="nucleotide sequence ID" value="NZ_QTJX01000003.1"/>
</dbReference>
<dbReference type="EMBL" id="QTJX01000003">
    <property type="protein sequence ID" value="RDY58794.1"/>
    <property type="molecule type" value="Genomic_DNA"/>
</dbReference>
<dbReference type="Proteomes" id="UP000261828">
    <property type="component" value="Unassembled WGS sequence"/>
</dbReference>
<comment type="caution">
    <text evidence="1">The sequence shown here is derived from an EMBL/GenBank/DDBJ whole genome shotgun (WGS) entry which is preliminary data.</text>
</comment>
<gene>
    <name evidence="1" type="ORF">DX873_14090</name>
</gene>
<dbReference type="SUPFAM" id="SSF53474">
    <property type="entry name" value="alpha/beta-Hydrolases"/>
    <property type="match status" value="1"/>
</dbReference>
<dbReference type="Gene3D" id="3.40.50.1820">
    <property type="entry name" value="alpha/beta hydrolase"/>
    <property type="match status" value="1"/>
</dbReference>
<dbReference type="OrthoDB" id="1118894at2"/>
<dbReference type="InterPro" id="IPR029058">
    <property type="entry name" value="AB_hydrolase_fold"/>
</dbReference>
<reference evidence="1 2" key="1">
    <citation type="submission" date="2018-08" db="EMBL/GenBank/DDBJ databases">
        <title>Muricauda nanhaiensis sp. nov., isolated from seawater of the South China Sea.</title>
        <authorList>
            <person name="Dang Y."/>
        </authorList>
    </citation>
    <scope>NUCLEOTIDE SEQUENCE [LARGE SCALE GENOMIC DNA]</scope>
    <source>
        <strain evidence="1 2">SM1704</strain>
    </source>
</reference>
<name>A0A371JNI5_9FLAO</name>
<dbReference type="AlphaFoldDB" id="A0A371JNI5"/>
<protein>
    <recommendedName>
        <fullName evidence="3">Alpha/beta hydrolase</fullName>
    </recommendedName>
</protein>
<sequence>MAEKLVVISDMWGAKKGLWITSYFGYLQQYYDISFHDCQQLGNIDVPISTEENIHKAFVEGGIDSAVSQLLRKEKEAAHYLAFSTGGTVAWKAALKGLPMKSLTAISATRIRLEEQSPDTSLNLIYGECDEFKPSLEWAKATDVNLNVIPNFGHHLYSDEKIIADVCLQLLEQATKTEVKH</sequence>
<organism evidence="1 2">
    <name type="scientific">Flagellimonas nanhaiensis</name>
    <dbReference type="NCBI Taxonomy" id="2292706"/>
    <lineage>
        <taxon>Bacteria</taxon>
        <taxon>Pseudomonadati</taxon>
        <taxon>Bacteroidota</taxon>
        <taxon>Flavobacteriia</taxon>
        <taxon>Flavobacteriales</taxon>
        <taxon>Flavobacteriaceae</taxon>
        <taxon>Flagellimonas</taxon>
    </lineage>
</organism>
<keyword evidence="2" id="KW-1185">Reference proteome</keyword>
<evidence type="ECO:0008006" key="3">
    <source>
        <dbReference type="Google" id="ProtNLM"/>
    </source>
</evidence>
<accession>A0A371JNI5</accession>
<proteinExistence type="predicted"/>